<keyword evidence="2" id="KW-0472">Membrane</keyword>
<feature type="transmembrane region" description="Helical" evidence="2">
    <location>
        <begin position="21"/>
        <end position="42"/>
    </location>
</feature>
<proteinExistence type="predicted"/>
<gene>
    <name evidence="3" type="ORF">Prum_083860</name>
</gene>
<evidence type="ECO:0000313" key="3">
    <source>
        <dbReference type="EMBL" id="GFJ94744.1"/>
    </source>
</evidence>
<accession>A0A6V8LEP0</accession>
<comment type="caution">
    <text evidence="3">The sequence shown here is derived from an EMBL/GenBank/DDBJ whole genome shotgun (WGS) entry which is preliminary data.</text>
</comment>
<name>A0A6V8LEP0_9ACTN</name>
<organism evidence="3 4">
    <name type="scientific">Phytohabitans rumicis</name>
    <dbReference type="NCBI Taxonomy" id="1076125"/>
    <lineage>
        <taxon>Bacteria</taxon>
        <taxon>Bacillati</taxon>
        <taxon>Actinomycetota</taxon>
        <taxon>Actinomycetes</taxon>
        <taxon>Micromonosporales</taxon>
        <taxon>Micromonosporaceae</taxon>
    </lineage>
</organism>
<feature type="compositionally biased region" description="Low complexity" evidence="1">
    <location>
        <begin position="52"/>
        <end position="78"/>
    </location>
</feature>
<dbReference type="RefSeq" id="WP_173081995.1">
    <property type="nucleotide sequence ID" value="NZ_BAABJB010000020.1"/>
</dbReference>
<protein>
    <submittedName>
        <fullName evidence="3">Uncharacterized protein</fullName>
    </submittedName>
</protein>
<dbReference type="Proteomes" id="UP000482960">
    <property type="component" value="Unassembled WGS sequence"/>
</dbReference>
<feature type="region of interest" description="Disordered" evidence="1">
    <location>
        <begin position="46"/>
        <end position="114"/>
    </location>
</feature>
<sequence length="114" mass="11951">MDRPRARHVDRRDQGLRRQRTVTQATAGGAAALAVLFGWAFAQPKEAPAVEPASSTKSPSATKKPATKKPSATKSPAAEQAPDEEATLEPPEQAPEEAPEVAPQEEPDAQSGGS</sequence>
<evidence type="ECO:0000256" key="2">
    <source>
        <dbReference type="SAM" id="Phobius"/>
    </source>
</evidence>
<keyword evidence="2" id="KW-0812">Transmembrane</keyword>
<dbReference type="AlphaFoldDB" id="A0A6V8LEP0"/>
<dbReference type="EMBL" id="BLPG01000001">
    <property type="protein sequence ID" value="GFJ94744.1"/>
    <property type="molecule type" value="Genomic_DNA"/>
</dbReference>
<keyword evidence="4" id="KW-1185">Reference proteome</keyword>
<evidence type="ECO:0000313" key="4">
    <source>
        <dbReference type="Proteomes" id="UP000482960"/>
    </source>
</evidence>
<keyword evidence="2" id="KW-1133">Transmembrane helix</keyword>
<feature type="compositionally biased region" description="Acidic residues" evidence="1">
    <location>
        <begin position="94"/>
        <end position="108"/>
    </location>
</feature>
<reference evidence="3 4" key="1">
    <citation type="submission" date="2020-03" db="EMBL/GenBank/DDBJ databases">
        <title>Whole genome shotgun sequence of Phytohabitans rumicis NBRC 108638.</title>
        <authorList>
            <person name="Komaki H."/>
            <person name="Tamura T."/>
        </authorList>
    </citation>
    <scope>NUCLEOTIDE SEQUENCE [LARGE SCALE GENOMIC DNA]</scope>
    <source>
        <strain evidence="3 4">NBRC 108638</strain>
    </source>
</reference>
<evidence type="ECO:0000256" key="1">
    <source>
        <dbReference type="SAM" id="MobiDB-lite"/>
    </source>
</evidence>
<feature type="region of interest" description="Disordered" evidence="1">
    <location>
        <begin position="1"/>
        <end position="25"/>
    </location>
</feature>
<reference evidence="3 4" key="2">
    <citation type="submission" date="2020-03" db="EMBL/GenBank/DDBJ databases">
        <authorList>
            <person name="Ichikawa N."/>
            <person name="Kimura A."/>
            <person name="Kitahashi Y."/>
            <person name="Uohara A."/>
        </authorList>
    </citation>
    <scope>NUCLEOTIDE SEQUENCE [LARGE SCALE GENOMIC DNA]</scope>
    <source>
        <strain evidence="3 4">NBRC 108638</strain>
    </source>
</reference>